<evidence type="ECO:0000259" key="11">
    <source>
        <dbReference type="PROSITE" id="PS50209"/>
    </source>
</evidence>
<dbReference type="InterPro" id="IPR011600">
    <property type="entry name" value="Pept_C14_caspase"/>
</dbReference>
<reference evidence="12 13" key="1">
    <citation type="journal article" date="2017" name="Nat. Ecol. Evol.">
        <title>Scallop genome provides insights into evolution of bilaterian karyotype and development.</title>
        <authorList>
            <person name="Wang S."/>
            <person name="Zhang J."/>
            <person name="Jiao W."/>
            <person name="Li J."/>
            <person name="Xun X."/>
            <person name="Sun Y."/>
            <person name="Guo X."/>
            <person name="Huan P."/>
            <person name="Dong B."/>
            <person name="Zhang L."/>
            <person name="Hu X."/>
            <person name="Sun X."/>
            <person name="Wang J."/>
            <person name="Zhao C."/>
            <person name="Wang Y."/>
            <person name="Wang D."/>
            <person name="Huang X."/>
            <person name="Wang R."/>
            <person name="Lv J."/>
            <person name="Li Y."/>
            <person name="Zhang Z."/>
            <person name="Liu B."/>
            <person name="Lu W."/>
            <person name="Hui Y."/>
            <person name="Liang J."/>
            <person name="Zhou Z."/>
            <person name="Hou R."/>
            <person name="Li X."/>
            <person name="Liu Y."/>
            <person name="Li H."/>
            <person name="Ning X."/>
            <person name="Lin Y."/>
            <person name="Zhao L."/>
            <person name="Xing Q."/>
            <person name="Dou J."/>
            <person name="Li Y."/>
            <person name="Mao J."/>
            <person name="Guo H."/>
            <person name="Dou H."/>
            <person name="Li T."/>
            <person name="Mu C."/>
            <person name="Jiang W."/>
            <person name="Fu Q."/>
            <person name="Fu X."/>
            <person name="Miao Y."/>
            <person name="Liu J."/>
            <person name="Yu Q."/>
            <person name="Li R."/>
            <person name="Liao H."/>
            <person name="Li X."/>
            <person name="Kong Y."/>
            <person name="Jiang Z."/>
            <person name="Chourrout D."/>
            <person name="Li R."/>
            <person name="Bao Z."/>
        </authorList>
    </citation>
    <scope>NUCLEOTIDE SEQUENCE [LARGE SCALE GENOMIC DNA]</scope>
    <source>
        <strain evidence="12 13">PY_sf001</strain>
    </source>
</reference>
<dbReference type="OrthoDB" id="6097640at2759"/>
<keyword evidence="13" id="KW-1185">Reference proteome</keyword>
<dbReference type="GO" id="GO:0006508">
    <property type="term" value="P:proteolysis"/>
    <property type="evidence" value="ECO:0007669"/>
    <property type="project" value="UniProtKB-KW"/>
</dbReference>
<evidence type="ECO:0000259" key="10">
    <source>
        <dbReference type="PROSITE" id="PS50208"/>
    </source>
</evidence>
<dbReference type="InterPro" id="IPR029030">
    <property type="entry name" value="Caspase-like_dom_sf"/>
</dbReference>
<keyword evidence="5" id="KW-0788">Thiol protease</keyword>
<organism evidence="12 13">
    <name type="scientific">Mizuhopecten yessoensis</name>
    <name type="common">Japanese scallop</name>
    <name type="synonym">Patinopecten yessoensis</name>
    <dbReference type="NCBI Taxonomy" id="6573"/>
    <lineage>
        <taxon>Eukaryota</taxon>
        <taxon>Metazoa</taxon>
        <taxon>Spiralia</taxon>
        <taxon>Lophotrochozoa</taxon>
        <taxon>Mollusca</taxon>
        <taxon>Bivalvia</taxon>
        <taxon>Autobranchia</taxon>
        <taxon>Pteriomorphia</taxon>
        <taxon>Pectinida</taxon>
        <taxon>Pectinoidea</taxon>
        <taxon>Pectinidae</taxon>
        <taxon>Mizuhopecten</taxon>
    </lineage>
</organism>
<sequence length="601" mass="66819">MDEEHKYLLRKARPFIVQNLADVEAVCDQLIAFEILTESMVDEIMSKPSNAGKTRALLSVLVMRGPQAFDSFYEVMKITKNETIVDILKPKGDKKFQSLPRHRHLESLSTSSAKLVRASSLPEQVIPPLYSGDLGQQHFMSVQPQGHLDDTKAEYGEYNEYGMLLSNQTASKQVLGATAQVSELGDFSTGVLVSGFEQHVSGIVSEASSQKGEIDRDMDNVHQSGYGDPTPNVDHSSDRWRSAPSDTILPVQSFGNLRARSEQGHGVHVPRDDEHCENAEGQTSLTSETGDLDDIKHEGNGWPRTRIHSRPLVDLSIQQPCSRQQVRQLAMDVANNRVYECDPKFQRRLVIINNSVFLPSSGLPPRTTANIDATSLDLLFKKLSYSTKTYSDCSCQRMMEVLRGESTGQSLNRLDTFVLVIMSHGEGEKIYGTEGEAIDIGNITELFNENHCRALQGKPKLFFISASRRQQNKSSGEDCAASDLENVEYDSLSLGMLNSLVSMTTDSGRTEPSNMFIARATTQCNAMFKGISFGSQFIQAFIHVIKEHSSTLDLITLMEKMNQLVKRPSGSPFKLVEYTNILSKKFYFLDTNTTASLAMSI</sequence>
<keyword evidence="4" id="KW-0378">Hydrolase</keyword>
<evidence type="ECO:0000256" key="7">
    <source>
        <dbReference type="RuleBase" id="RU003971"/>
    </source>
</evidence>
<dbReference type="InterPro" id="IPR002138">
    <property type="entry name" value="Pept_C14_p10"/>
</dbReference>
<keyword evidence="3" id="KW-0053">Apoptosis</keyword>
<evidence type="ECO:0000313" key="12">
    <source>
        <dbReference type="EMBL" id="OWF41223.1"/>
    </source>
</evidence>
<dbReference type="PROSITE" id="PS50208">
    <property type="entry name" value="CASPASE_P20"/>
    <property type="match status" value="1"/>
</dbReference>
<feature type="domain" description="Caspase family p20" evidence="10">
    <location>
        <begin position="350"/>
        <end position="471"/>
    </location>
</feature>
<dbReference type="Gene3D" id="1.10.533.10">
    <property type="entry name" value="Death Domain, Fas"/>
    <property type="match status" value="1"/>
</dbReference>
<dbReference type="AlphaFoldDB" id="A0A210PXK9"/>
<evidence type="ECO:0000256" key="1">
    <source>
        <dbReference type="ARBA" id="ARBA00010134"/>
    </source>
</evidence>
<dbReference type="PROSITE" id="PS50209">
    <property type="entry name" value="CARD"/>
    <property type="match status" value="1"/>
</dbReference>
<comment type="caution">
    <text evidence="12">The sequence shown here is derived from an EMBL/GenBank/DDBJ whole genome shotgun (WGS) entry which is preliminary data.</text>
</comment>
<dbReference type="PANTHER" id="PTHR47901">
    <property type="entry name" value="CASPASE RECRUITMENT DOMAIN-CONTAINING PROTEIN 18"/>
    <property type="match status" value="1"/>
</dbReference>
<dbReference type="GO" id="GO:0006915">
    <property type="term" value="P:apoptotic process"/>
    <property type="evidence" value="ECO:0007669"/>
    <property type="project" value="UniProtKB-KW"/>
</dbReference>
<dbReference type="InterPro" id="IPR015917">
    <property type="entry name" value="Pept_C14A"/>
</dbReference>
<feature type="region of interest" description="Disordered" evidence="8">
    <location>
        <begin position="265"/>
        <end position="294"/>
    </location>
</feature>
<dbReference type="Proteomes" id="UP000242188">
    <property type="component" value="Unassembled WGS sequence"/>
</dbReference>
<evidence type="ECO:0000256" key="8">
    <source>
        <dbReference type="SAM" id="MobiDB-lite"/>
    </source>
</evidence>
<evidence type="ECO:0000256" key="2">
    <source>
        <dbReference type="ARBA" id="ARBA00022670"/>
    </source>
</evidence>
<name>A0A210PXK9_MIZYE</name>
<evidence type="ECO:0000256" key="6">
    <source>
        <dbReference type="ARBA" id="ARBA00023145"/>
    </source>
</evidence>
<feature type="compositionally biased region" description="Basic and acidic residues" evidence="8">
    <location>
        <begin position="265"/>
        <end position="278"/>
    </location>
</feature>
<gene>
    <name evidence="12" type="ORF">KP79_PYT21403</name>
</gene>
<dbReference type="Pfam" id="PF00656">
    <property type="entry name" value="Peptidase_C14"/>
    <property type="match status" value="1"/>
</dbReference>
<feature type="domain" description="CARD" evidence="11">
    <location>
        <begin position="1"/>
        <end position="91"/>
    </location>
</feature>
<comment type="similarity">
    <text evidence="1 7">Belongs to the peptidase C14A family.</text>
</comment>
<dbReference type="SUPFAM" id="SSF47986">
    <property type="entry name" value="DEATH domain"/>
    <property type="match status" value="1"/>
</dbReference>
<evidence type="ECO:0000256" key="5">
    <source>
        <dbReference type="ARBA" id="ARBA00022807"/>
    </source>
</evidence>
<dbReference type="Gene3D" id="3.40.50.1460">
    <property type="match status" value="1"/>
</dbReference>
<dbReference type="InterPro" id="IPR011029">
    <property type="entry name" value="DEATH-like_dom_sf"/>
</dbReference>
<dbReference type="Pfam" id="PF00619">
    <property type="entry name" value="CARD"/>
    <property type="match status" value="1"/>
</dbReference>
<dbReference type="PRINTS" id="PR00376">
    <property type="entry name" value="IL1BCENZYME"/>
</dbReference>
<dbReference type="InterPro" id="IPR001309">
    <property type="entry name" value="Pept_C14_p20"/>
</dbReference>
<evidence type="ECO:0000256" key="3">
    <source>
        <dbReference type="ARBA" id="ARBA00022703"/>
    </source>
</evidence>
<evidence type="ECO:0000256" key="4">
    <source>
        <dbReference type="ARBA" id="ARBA00022801"/>
    </source>
</evidence>
<evidence type="ECO:0000313" key="13">
    <source>
        <dbReference type="Proteomes" id="UP000242188"/>
    </source>
</evidence>
<dbReference type="PANTHER" id="PTHR47901:SF8">
    <property type="entry name" value="CASPASE-3"/>
    <property type="match status" value="1"/>
</dbReference>
<dbReference type="GO" id="GO:0042981">
    <property type="term" value="P:regulation of apoptotic process"/>
    <property type="evidence" value="ECO:0007669"/>
    <property type="project" value="InterPro"/>
</dbReference>
<dbReference type="InterPro" id="IPR002398">
    <property type="entry name" value="Pept_C14"/>
</dbReference>
<dbReference type="SUPFAM" id="SSF52129">
    <property type="entry name" value="Caspase-like"/>
    <property type="match status" value="1"/>
</dbReference>
<dbReference type="GO" id="GO:0004197">
    <property type="term" value="F:cysteine-type endopeptidase activity"/>
    <property type="evidence" value="ECO:0007669"/>
    <property type="project" value="InterPro"/>
</dbReference>
<evidence type="ECO:0000259" key="9">
    <source>
        <dbReference type="PROSITE" id="PS50207"/>
    </source>
</evidence>
<proteinExistence type="inferred from homology"/>
<feature type="domain" description="Caspase family p10" evidence="9">
    <location>
        <begin position="513"/>
        <end position="590"/>
    </location>
</feature>
<dbReference type="EMBL" id="NEDP02005415">
    <property type="protein sequence ID" value="OWF41223.1"/>
    <property type="molecule type" value="Genomic_DNA"/>
</dbReference>
<protein>
    <submittedName>
        <fullName evidence="12">Caspase-7</fullName>
    </submittedName>
</protein>
<feature type="compositionally biased region" description="Polar residues" evidence="8">
    <location>
        <begin position="280"/>
        <end position="289"/>
    </location>
</feature>
<keyword evidence="2" id="KW-0645">Protease</keyword>
<accession>A0A210PXK9</accession>
<dbReference type="SMART" id="SM00114">
    <property type="entry name" value="CARD"/>
    <property type="match status" value="1"/>
</dbReference>
<dbReference type="PROSITE" id="PS50207">
    <property type="entry name" value="CASPASE_P10"/>
    <property type="match status" value="1"/>
</dbReference>
<keyword evidence="6" id="KW-0865">Zymogen</keyword>
<dbReference type="CDD" id="cd01671">
    <property type="entry name" value="CARD"/>
    <property type="match status" value="1"/>
</dbReference>
<dbReference type="STRING" id="6573.A0A210PXK9"/>
<dbReference type="InterPro" id="IPR001315">
    <property type="entry name" value="CARD"/>
</dbReference>
<dbReference type="SMART" id="SM00115">
    <property type="entry name" value="CASc"/>
    <property type="match status" value="1"/>
</dbReference>